<gene>
    <name evidence="3" type="ORF">AMC99_00489</name>
</gene>
<dbReference type="KEGG" id="aep:AMC99_00489"/>
<dbReference type="PANTHER" id="PTHR42760">
    <property type="entry name" value="SHORT-CHAIN DEHYDROGENASES/REDUCTASES FAMILY MEMBER"/>
    <property type="match status" value="1"/>
</dbReference>
<dbReference type="InterPro" id="IPR036291">
    <property type="entry name" value="NAD(P)-bd_dom_sf"/>
</dbReference>
<dbReference type="PATRIC" id="fig|361183.4.peg.483"/>
<keyword evidence="2 3" id="KW-0560">Oxidoreductase</keyword>
<keyword evidence="4" id="KW-1185">Reference proteome</keyword>
<accession>A0A0M4MU51</accession>
<dbReference type="GO" id="GO:0008678">
    <property type="term" value="F:2-deoxy-D-gluconate 3-dehydrogenase activity"/>
    <property type="evidence" value="ECO:0007669"/>
    <property type="project" value="UniProtKB-EC"/>
</dbReference>
<dbReference type="NCBIfam" id="NF005559">
    <property type="entry name" value="PRK07231.1"/>
    <property type="match status" value="1"/>
</dbReference>
<sequence length="257" mass="26933">MTSSPFDLSGRKAIVTGANTGIGQGIALALAKAGADVALVGRSAAAETEKMVSDTGRKAIQIKADLSSIEPVGDVVAEAVDQLGRVDILVNNAGIIRREDALDFSEEDWDAVVDTNLKSLFFLTQAVGRHMVGWSSQDGDRGKIVNIASMLTFQGGIRVPSYTASKSGVGGLTKLLANEWAPKGINVNAIAPGYIATNNTAALQADETRNRQIMERIPEGRWGDPADIGGAAVFLSSKAADYVQGHILAVDGGWLAR</sequence>
<proteinExistence type="inferred from homology"/>
<organism evidence="3 4">
    <name type="scientific">Altererythrobacter epoxidivorans</name>
    <dbReference type="NCBI Taxonomy" id="361183"/>
    <lineage>
        <taxon>Bacteria</taxon>
        <taxon>Pseudomonadati</taxon>
        <taxon>Pseudomonadota</taxon>
        <taxon>Alphaproteobacteria</taxon>
        <taxon>Sphingomonadales</taxon>
        <taxon>Erythrobacteraceae</taxon>
        <taxon>Altererythrobacter</taxon>
    </lineage>
</organism>
<dbReference type="Pfam" id="PF13561">
    <property type="entry name" value="adh_short_C2"/>
    <property type="match status" value="1"/>
</dbReference>
<dbReference type="NCBIfam" id="TIGR01832">
    <property type="entry name" value="kduD"/>
    <property type="match status" value="1"/>
</dbReference>
<dbReference type="AlphaFoldDB" id="A0A0M4MU51"/>
<dbReference type="InterPro" id="IPR020904">
    <property type="entry name" value="Sc_DH/Rdtase_CS"/>
</dbReference>
<protein>
    <submittedName>
        <fullName evidence="3">2-deoxy-D-gluconate 3-dehydrogenase</fullName>
        <ecNumber evidence="3">1.1.1.125</ecNumber>
    </submittedName>
</protein>
<dbReference type="PRINTS" id="PR00081">
    <property type="entry name" value="GDHRDH"/>
</dbReference>
<evidence type="ECO:0000313" key="3">
    <source>
        <dbReference type="EMBL" id="ALE15800.1"/>
    </source>
</evidence>
<comment type="similarity">
    <text evidence="1">Belongs to the short-chain dehydrogenases/reductases (SDR) family.</text>
</comment>
<name>A0A0M4MU51_9SPHN</name>
<dbReference type="PROSITE" id="PS00061">
    <property type="entry name" value="ADH_SHORT"/>
    <property type="match status" value="1"/>
</dbReference>
<dbReference type="PRINTS" id="PR00080">
    <property type="entry name" value="SDRFAMILY"/>
</dbReference>
<dbReference type="InterPro" id="IPR011286">
    <property type="entry name" value="2-deoxy-D-gluc_3_DH"/>
</dbReference>
<dbReference type="Gene3D" id="3.40.50.720">
    <property type="entry name" value="NAD(P)-binding Rossmann-like Domain"/>
    <property type="match status" value="1"/>
</dbReference>
<dbReference type="EMBL" id="CP012669">
    <property type="protein sequence ID" value="ALE15800.1"/>
    <property type="molecule type" value="Genomic_DNA"/>
</dbReference>
<dbReference type="RefSeq" id="WP_061922321.1">
    <property type="nucleotide sequence ID" value="NZ_CP012669.1"/>
</dbReference>
<evidence type="ECO:0000256" key="2">
    <source>
        <dbReference type="ARBA" id="ARBA00023002"/>
    </source>
</evidence>
<dbReference type="Proteomes" id="UP000057938">
    <property type="component" value="Chromosome"/>
</dbReference>
<dbReference type="PANTHER" id="PTHR42760:SF5">
    <property type="entry name" value="2-DEHYDRO-3-DEOXY-D-GLUCONATE 5-DEHYDROGENASE"/>
    <property type="match status" value="1"/>
</dbReference>
<dbReference type="InterPro" id="IPR002347">
    <property type="entry name" value="SDR_fam"/>
</dbReference>
<evidence type="ECO:0000313" key="4">
    <source>
        <dbReference type="Proteomes" id="UP000057938"/>
    </source>
</evidence>
<reference evidence="3 4" key="1">
    <citation type="submission" date="2015-09" db="EMBL/GenBank/DDBJ databases">
        <title>Complete genome sequence of a benzo[a]pyrene-degrading bacterium Altererythrobacter epoxidivorans CGMCC 1.7731T.</title>
        <authorList>
            <person name="Li Z."/>
            <person name="Cheng H."/>
            <person name="Huo Y."/>
            <person name="Xu X."/>
        </authorList>
    </citation>
    <scope>NUCLEOTIDE SEQUENCE [LARGE SCALE GENOMIC DNA]</scope>
    <source>
        <strain evidence="3 4">CGMCC 1.7731</strain>
    </source>
</reference>
<dbReference type="FunFam" id="3.40.50.720:FF:000084">
    <property type="entry name" value="Short-chain dehydrogenase reductase"/>
    <property type="match status" value="1"/>
</dbReference>
<dbReference type="STRING" id="361183.AMC99_00489"/>
<dbReference type="EC" id="1.1.1.125" evidence="3"/>
<dbReference type="GO" id="GO:0051287">
    <property type="term" value="F:NAD binding"/>
    <property type="evidence" value="ECO:0007669"/>
    <property type="project" value="InterPro"/>
</dbReference>
<dbReference type="OrthoDB" id="286404at2"/>
<dbReference type="SUPFAM" id="SSF51735">
    <property type="entry name" value="NAD(P)-binding Rossmann-fold domains"/>
    <property type="match status" value="1"/>
</dbReference>
<evidence type="ECO:0000256" key="1">
    <source>
        <dbReference type="ARBA" id="ARBA00006484"/>
    </source>
</evidence>